<accession>A0A7X3LXU9</accession>
<keyword evidence="4" id="KW-1185">Reference proteome</keyword>
<feature type="region of interest" description="Disordered" evidence="1">
    <location>
        <begin position="355"/>
        <end position="386"/>
    </location>
</feature>
<dbReference type="Pfam" id="PF11064">
    <property type="entry name" value="DUF2865"/>
    <property type="match status" value="1"/>
</dbReference>
<feature type="region of interest" description="Disordered" evidence="1">
    <location>
        <begin position="138"/>
        <end position="194"/>
    </location>
</feature>
<keyword evidence="2" id="KW-0732">Signal</keyword>
<organism evidence="3 4">
    <name type="scientific">Stappia sediminis</name>
    <dbReference type="NCBI Taxonomy" id="2692190"/>
    <lineage>
        <taxon>Bacteria</taxon>
        <taxon>Pseudomonadati</taxon>
        <taxon>Pseudomonadota</taxon>
        <taxon>Alphaproteobacteria</taxon>
        <taxon>Hyphomicrobiales</taxon>
        <taxon>Stappiaceae</taxon>
        <taxon>Stappia</taxon>
    </lineage>
</organism>
<evidence type="ECO:0000256" key="1">
    <source>
        <dbReference type="SAM" id="MobiDB-lite"/>
    </source>
</evidence>
<name>A0A7X3LXU9_9HYPH</name>
<sequence length="397" mass="43486">MPDIRSIRARVAAVVITAGFGALLAPPAIAADCEVLEARLAALGRAASVHPEYAKWNAAATRQAMALRTAEHDALRYGCADGDLGSACEPMMTKIERMRANLEKMEALRDRYAGPSGENDTRRAALERQFERQGCIEEIASPWPSHEEDQSEAGFTSRREGDASLGISSRHRDGANRSRAAYARNNQPREEEQGLASARFGSGYYRTLCVRTCDGYYFPVSFRTTKYGFGRDEIICRSMCPAVETSLYVHLNPGESAEEMVSLEGIPYRKQENAFVFRNKFVEGCSCQGDPRRKEAIASLIRSGDIQARPNANTQSFEPDTLVSGMENRLPAPVIPDGADPDTAMNIRLGFAPEASSPSVSKLGDSRKEEPKPVIAKPADPGKSNVRIVGPRYYVAQ</sequence>
<evidence type="ECO:0000313" key="3">
    <source>
        <dbReference type="EMBL" id="MXN67100.1"/>
    </source>
</evidence>
<proteinExistence type="predicted"/>
<gene>
    <name evidence="3" type="ORF">GR183_19500</name>
</gene>
<dbReference type="InterPro" id="IPR021293">
    <property type="entry name" value="DUF2865"/>
</dbReference>
<feature type="chain" id="PRO_5030865878" evidence="2">
    <location>
        <begin position="31"/>
        <end position="397"/>
    </location>
</feature>
<dbReference type="AlphaFoldDB" id="A0A7X3LXU9"/>
<feature type="compositionally biased region" description="Low complexity" evidence="1">
    <location>
        <begin position="177"/>
        <end position="186"/>
    </location>
</feature>
<evidence type="ECO:0000313" key="4">
    <source>
        <dbReference type="Proteomes" id="UP000433101"/>
    </source>
</evidence>
<dbReference type="Proteomes" id="UP000433101">
    <property type="component" value="Unassembled WGS sequence"/>
</dbReference>
<evidence type="ECO:0000256" key="2">
    <source>
        <dbReference type="SAM" id="SignalP"/>
    </source>
</evidence>
<reference evidence="3 4" key="1">
    <citation type="submission" date="2019-12" db="EMBL/GenBank/DDBJ databases">
        <authorList>
            <person name="Li M."/>
        </authorList>
    </citation>
    <scope>NUCLEOTIDE SEQUENCE [LARGE SCALE GENOMIC DNA]</scope>
    <source>
        <strain evidence="3 4">GBMRC 2046</strain>
    </source>
</reference>
<protein>
    <submittedName>
        <fullName evidence="3">DUF2865 domain-containing protein</fullName>
    </submittedName>
</protein>
<feature type="signal peptide" evidence="2">
    <location>
        <begin position="1"/>
        <end position="30"/>
    </location>
</feature>
<dbReference type="EMBL" id="WUMV01000009">
    <property type="protein sequence ID" value="MXN67100.1"/>
    <property type="molecule type" value="Genomic_DNA"/>
</dbReference>
<dbReference type="RefSeq" id="WP_160777334.1">
    <property type="nucleotide sequence ID" value="NZ_WUMV01000009.1"/>
</dbReference>
<comment type="caution">
    <text evidence="3">The sequence shown here is derived from an EMBL/GenBank/DDBJ whole genome shotgun (WGS) entry which is preliminary data.</text>
</comment>